<proteinExistence type="predicted"/>
<accession>A0A7Y9XFU6</accession>
<evidence type="ECO:0000313" key="2">
    <source>
        <dbReference type="EMBL" id="NYH54923.1"/>
    </source>
</evidence>
<dbReference type="AlphaFoldDB" id="A0A7Y9XFU6"/>
<evidence type="ECO:0000313" key="3">
    <source>
        <dbReference type="Proteomes" id="UP000584931"/>
    </source>
</evidence>
<evidence type="ECO:0000256" key="1">
    <source>
        <dbReference type="SAM" id="MobiDB-lite"/>
    </source>
</evidence>
<dbReference type="EMBL" id="JACCHL010000001">
    <property type="protein sequence ID" value="NYH54923.1"/>
    <property type="molecule type" value="Genomic_DNA"/>
</dbReference>
<gene>
    <name evidence="2" type="ORF">HNR06_004512</name>
</gene>
<protein>
    <submittedName>
        <fullName evidence="2">Uncharacterized protein</fullName>
    </submittedName>
</protein>
<comment type="caution">
    <text evidence="2">The sequence shown here is derived from an EMBL/GenBank/DDBJ whole genome shotgun (WGS) entry which is preliminary data.</text>
</comment>
<sequence>MGQPVHFVHRSPDGFAGCPDGESDRPETGAGPPVHPRNPNGVAGA</sequence>
<name>A0A7Y9XFU6_9ACTN</name>
<dbReference type="Proteomes" id="UP000584931">
    <property type="component" value="Unassembled WGS sequence"/>
</dbReference>
<reference evidence="2 3" key="1">
    <citation type="submission" date="2020-07" db="EMBL/GenBank/DDBJ databases">
        <title>Sequencing the genomes of 1000 actinobacteria strains.</title>
        <authorList>
            <person name="Klenk H.-P."/>
        </authorList>
    </citation>
    <scope>NUCLEOTIDE SEQUENCE [LARGE SCALE GENOMIC DNA]</scope>
    <source>
        <strain evidence="2 3">DSM 45278</strain>
    </source>
</reference>
<feature type="region of interest" description="Disordered" evidence="1">
    <location>
        <begin position="1"/>
        <end position="45"/>
    </location>
</feature>
<organism evidence="2 3">
    <name type="scientific">Nocardiopsis sinuspersici</name>
    <dbReference type="NCBI Taxonomy" id="501010"/>
    <lineage>
        <taxon>Bacteria</taxon>
        <taxon>Bacillati</taxon>
        <taxon>Actinomycetota</taxon>
        <taxon>Actinomycetes</taxon>
        <taxon>Streptosporangiales</taxon>
        <taxon>Nocardiopsidaceae</taxon>
        <taxon>Nocardiopsis</taxon>
    </lineage>
</organism>